<dbReference type="SUPFAM" id="SSF89796">
    <property type="entry name" value="CoA-transferase family III (CaiB/BaiF)"/>
    <property type="match status" value="1"/>
</dbReference>
<organism evidence="2 3">
    <name type="scientific">Mycolicibacterium sarraceniae</name>
    <dbReference type="NCBI Taxonomy" id="1534348"/>
    <lineage>
        <taxon>Bacteria</taxon>
        <taxon>Bacillati</taxon>
        <taxon>Actinomycetota</taxon>
        <taxon>Actinomycetes</taxon>
        <taxon>Mycobacteriales</taxon>
        <taxon>Mycobacteriaceae</taxon>
        <taxon>Mycolicibacterium</taxon>
    </lineage>
</organism>
<proteinExistence type="predicted"/>
<name>A0A7I7SQ57_9MYCO</name>
<dbReference type="Gene3D" id="3.40.50.10540">
    <property type="entry name" value="Crotonobetainyl-coa:carnitine coa-transferase, domain 1"/>
    <property type="match status" value="1"/>
</dbReference>
<dbReference type="KEGG" id="msar:MSAR_18460"/>
<sequence length="391" mass="40208">MLRRGRQVSRDNGGVDGGGADWVGSGVLARAYAVAAELAEYLAVRVDAAATLTGRAALLGLHRRGRISAGGATRLMPTRDGWWALTLSRPDDIDAIPALVEADTVPDDPWSTIAQWAAPRDADEAVQRAGLLGLPAARLGEATAESPRVTQHGNRVAPRSAAGLLVADLSSMWAGPLCGQVLADAGATVVKVESPARPDGTRTGDQVFYDWINHGKLSYAVDFDRDSERLQALLATADVVIEGSRPGALARRGLSPETLPGPDGRVWLRVSGHGPDSQRAAFGDDAAVAGGLVDTSASGPVFCGDAIADPLTGLESALVVAHSLFRGGGETIEVSMSAVAAGYAALPSASSQSSASAQPPQPPPHVTRASQLGADNVAVDALVSQRNSVTC</sequence>
<reference evidence="2 3" key="1">
    <citation type="journal article" date="2019" name="Emerg. Microbes Infect.">
        <title>Comprehensive subspecies identification of 175 nontuberculous mycobacteria species based on 7547 genomic profiles.</title>
        <authorList>
            <person name="Matsumoto Y."/>
            <person name="Kinjo T."/>
            <person name="Motooka D."/>
            <person name="Nabeya D."/>
            <person name="Jung N."/>
            <person name="Uechi K."/>
            <person name="Horii T."/>
            <person name="Iida T."/>
            <person name="Fujita J."/>
            <person name="Nakamura S."/>
        </authorList>
    </citation>
    <scope>NUCLEOTIDE SEQUENCE [LARGE SCALE GENOMIC DNA]</scope>
    <source>
        <strain evidence="2 3">JCM 30395</strain>
    </source>
</reference>
<dbReference type="GO" id="GO:0016740">
    <property type="term" value="F:transferase activity"/>
    <property type="evidence" value="ECO:0007669"/>
    <property type="project" value="UniProtKB-KW"/>
</dbReference>
<feature type="region of interest" description="Disordered" evidence="1">
    <location>
        <begin position="350"/>
        <end position="369"/>
    </location>
</feature>
<dbReference type="InterPro" id="IPR003673">
    <property type="entry name" value="CoA-Trfase_fam_III"/>
</dbReference>
<evidence type="ECO:0000256" key="1">
    <source>
        <dbReference type="SAM" id="MobiDB-lite"/>
    </source>
</evidence>
<dbReference type="EMBL" id="AP022595">
    <property type="protein sequence ID" value="BBY58710.1"/>
    <property type="molecule type" value="Genomic_DNA"/>
</dbReference>
<gene>
    <name evidence="2" type="ORF">MSAR_18460</name>
</gene>
<dbReference type="AlphaFoldDB" id="A0A7I7SQ57"/>
<evidence type="ECO:0000313" key="2">
    <source>
        <dbReference type="EMBL" id="BBY58710.1"/>
    </source>
</evidence>
<keyword evidence="2" id="KW-0808">Transferase</keyword>
<dbReference type="Proteomes" id="UP000466445">
    <property type="component" value="Chromosome"/>
</dbReference>
<dbReference type="InterPro" id="IPR023606">
    <property type="entry name" value="CoA-Trfase_III_dom_1_sf"/>
</dbReference>
<dbReference type="InterPro" id="IPR050509">
    <property type="entry name" value="CoA-transferase_III"/>
</dbReference>
<keyword evidence="3" id="KW-1185">Reference proteome</keyword>
<evidence type="ECO:0000313" key="3">
    <source>
        <dbReference type="Proteomes" id="UP000466445"/>
    </source>
</evidence>
<dbReference type="Pfam" id="PF02515">
    <property type="entry name" value="CoA_transf_3"/>
    <property type="match status" value="1"/>
</dbReference>
<dbReference type="PANTHER" id="PTHR48228">
    <property type="entry name" value="SUCCINYL-COA--D-CITRAMALATE COA-TRANSFERASE"/>
    <property type="match status" value="1"/>
</dbReference>
<accession>A0A7I7SQ57</accession>
<dbReference type="PANTHER" id="PTHR48228:SF7">
    <property type="entry name" value="FATTY ACYL-COA TRANSFERASE RV3272-RELATED"/>
    <property type="match status" value="1"/>
</dbReference>
<protein>
    <submittedName>
        <fullName evidence="2">CoA transferase</fullName>
    </submittedName>
</protein>